<sequence>MIRPQRKGKEWYLQAVSFCRSARVCGSMMRTASENGRDKVLAGGGRMGMPLRVVLVLLLFIVAITTILSSLKAMLFEIDPLAHEFPQIVELTLESSNARRSTKLKAGRADFDDALRSELPSSPLKEIFSCDRSHPRTDVCTMKGDVRMDGQSGSFILYSSSPNIPIEEESIKPYTRKWEKSCMDMIHEVKLKRIGPANAAQKSPPLICDIHHAVPAVVFTTGGYTGNLYHEFHDGLIPLYITSQHLKKEVVFVIVEFHNWWLMKYGDVINQLSSYPVVDFGKETRIHCFPEVTVGLHIHEELGINPSLMLGNETIQDFRAVLDQAYTDPSALTALLPVLKKPRLVIIVRDGTRIFQNLDQIVALTEDLGYNVTLWKPDPTTDLKQLYWTLNSSEVLMGVHGAAMTHFLFMRPGSIFIQIVPLGTKWAASTYYGDPAKKLGLQYVEYIITPEESSLIDHYDKNDTVLTNPEVLVKKSWWEMKQIYLEHQDVRPSLIRLRKTLIKAKSKALRFLKLKDSGL</sequence>
<reference evidence="2" key="1">
    <citation type="journal article" date="2024" name="Proc. Natl. Acad. Sci. U.S.A.">
        <title>Extraordinary preservation of gene collinearity over three hundred million years revealed in homosporous lycophytes.</title>
        <authorList>
            <person name="Li C."/>
            <person name="Wickell D."/>
            <person name="Kuo L.Y."/>
            <person name="Chen X."/>
            <person name="Nie B."/>
            <person name="Liao X."/>
            <person name="Peng D."/>
            <person name="Ji J."/>
            <person name="Jenkins J."/>
            <person name="Williams M."/>
            <person name="Shu S."/>
            <person name="Plott C."/>
            <person name="Barry K."/>
            <person name="Rajasekar S."/>
            <person name="Grimwood J."/>
            <person name="Han X."/>
            <person name="Sun S."/>
            <person name="Hou Z."/>
            <person name="He W."/>
            <person name="Dai G."/>
            <person name="Sun C."/>
            <person name="Schmutz J."/>
            <person name="Leebens-Mack J.H."/>
            <person name="Li F.W."/>
            <person name="Wang L."/>
        </authorList>
    </citation>
    <scope>NUCLEOTIDE SEQUENCE [LARGE SCALE GENOMIC DNA]</scope>
    <source>
        <strain evidence="2">cv. PW_Plant_1</strain>
    </source>
</reference>
<comment type="caution">
    <text evidence="1">The sequence shown here is derived from an EMBL/GenBank/DDBJ whole genome shotgun (WGS) entry which is preliminary data.</text>
</comment>
<protein>
    <submittedName>
        <fullName evidence="1">Uncharacterized protein</fullName>
    </submittedName>
</protein>
<evidence type="ECO:0000313" key="2">
    <source>
        <dbReference type="Proteomes" id="UP001162992"/>
    </source>
</evidence>
<keyword evidence="2" id="KW-1185">Reference proteome</keyword>
<dbReference type="Proteomes" id="UP001162992">
    <property type="component" value="Chromosome 2"/>
</dbReference>
<dbReference type="EMBL" id="CM055093">
    <property type="protein sequence ID" value="KAJ7567126.1"/>
    <property type="molecule type" value="Genomic_DNA"/>
</dbReference>
<organism evidence="1 2">
    <name type="scientific">Diphasiastrum complanatum</name>
    <name type="common">Issler's clubmoss</name>
    <name type="synonym">Lycopodium complanatum</name>
    <dbReference type="NCBI Taxonomy" id="34168"/>
    <lineage>
        <taxon>Eukaryota</taxon>
        <taxon>Viridiplantae</taxon>
        <taxon>Streptophyta</taxon>
        <taxon>Embryophyta</taxon>
        <taxon>Tracheophyta</taxon>
        <taxon>Lycopodiopsida</taxon>
        <taxon>Lycopodiales</taxon>
        <taxon>Lycopodiaceae</taxon>
        <taxon>Lycopodioideae</taxon>
        <taxon>Diphasiastrum</taxon>
    </lineage>
</organism>
<proteinExistence type="predicted"/>
<accession>A0ACC2EL70</accession>
<evidence type="ECO:0000313" key="1">
    <source>
        <dbReference type="EMBL" id="KAJ7567126.1"/>
    </source>
</evidence>
<name>A0ACC2EL70_DIPCM</name>
<gene>
    <name evidence="1" type="ORF">O6H91_02G132800</name>
</gene>